<dbReference type="Pfam" id="PF00535">
    <property type="entry name" value="Glycos_transf_2"/>
    <property type="match status" value="1"/>
</dbReference>
<dbReference type="AlphaFoldDB" id="A0A1F6NS66"/>
<keyword evidence="3" id="KW-0808">Transferase</keyword>
<accession>A0A1F6NS66</accession>
<keyword evidence="4" id="KW-0812">Transmembrane</keyword>
<dbReference type="PANTHER" id="PTHR43179:SF12">
    <property type="entry name" value="GALACTOFURANOSYLTRANSFERASE GLFT2"/>
    <property type="match status" value="1"/>
</dbReference>
<reference evidence="6 7" key="1">
    <citation type="journal article" date="2016" name="Nat. Commun.">
        <title>Thousands of microbial genomes shed light on interconnected biogeochemical processes in an aquifer system.</title>
        <authorList>
            <person name="Anantharaman K."/>
            <person name="Brown C.T."/>
            <person name="Hug L.A."/>
            <person name="Sharon I."/>
            <person name="Castelle C.J."/>
            <person name="Probst A.J."/>
            <person name="Thomas B.C."/>
            <person name="Singh A."/>
            <person name="Wilkins M.J."/>
            <person name="Karaoz U."/>
            <person name="Brodie E.L."/>
            <person name="Williams K.H."/>
            <person name="Hubbard S.S."/>
            <person name="Banfield J.F."/>
        </authorList>
    </citation>
    <scope>NUCLEOTIDE SEQUENCE [LARGE SCALE GENOMIC DNA]</scope>
</reference>
<evidence type="ECO:0000313" key="7">
    <source>
        <dbReference type="Proteomes" id="UP000178349"/>
    </source>
</evidence>
<keyword evidence="4" id="KW-1133">Transmembrane helix</keyword>
<proteinExistence type="inferred from homology"/>
<dbReference type="EMBL" id="MFQW01000002">
    <property type="protein sequence ID" value="OGH86749.1"/>
    <property type="molecule type" value="Genomic_DNA"/>
</dbReference>
<evidence type="ECO:0000256" key="3">
    <source>
        <dbReference type="ARBA" id="ARBA00022679"/>
    </source>
</evidence>
<keyword evidence="2" id="KW-0328">Glycosyltransferase</keyword>
<feature type="domain" description="Glycosyltransferase 2-like" evidence="5">
    <location>
        <begin position="28"/>
        <end position="147"/>
    </location>
</feature>
<evidence type="ECO:0000313" key="6">
    <source>
        <dbReference type="EMBL" id="OGH86749.1"/>
    </source>
</evidence>
<dbReference type="InterPro" id="IPR029044">
    <property type="entry name" value="Nucleotide-diphossugar_trans"/>
</dbReference>
<dbReference type="Proteomes" id="UP000178349">
    <property type="component" value="Unassembled WGS sequence"/>
</dbReference>
<comment type="similarity">
    <text evidence="1">Belongs to the glycosyltransferase 2 family.</text>
</comment>
<evidence type="ECO:0000256" key="2">
    <source>
        <dbReference type="ARBA" id="ARBA00022676"/>
    </source>
</evidence>
<keyword evidence="4" id="KW-0472">Membrane</keyword>
<sequence length="381" mass="44557">MDILNKDSSLQARNENTLPKIAIVYLLYYHNQSYIDNLVSSLKKITYPKDKIELVIVANNHEKDGNFVHYLDDVVMPLSGIEIPHTTVIVNKENLGFAVGNNQGANWAVENGFDYVFFHNNDGFFAINALEPLVETLESDKTIAIAQSLILLHPETELINSTGNSFHYLGFGFCNDYRKNIKDVVLPKVKEIDYASGAAFMISTDLIKKYGAWDADFYIYHEDLDWGLRMRSLGYKIVIVKDSVFYHQYQFARSITKFYYMERNRHAVMLMYFKIPTLILLTPIAIGLEFGLWFFAFKNGYASKRLDVYKYWLYFKNWGIWLEKRKQIQKNRKLSDREMLKHSASEILFQDASVDNFLVKYVANPVMKLYYYLVVRGLIWW</sequence>
<dbReference type="SUPFAM" id="SSF53448">
    <property type="entry name" value="Nucleotide-diphospho-sugar transferases"/>
    <property type="match status" value="1"/>
</dbReference>
<gene>
    <name evidence="6" type="ORF">A2493_02160</name>
</gene>
<dbReference type="Gene3D" id="3.90.550.10">
    <property type="entry name" value="Spore Coat Polysaccharide Biosynthesis Protein SpsA, Chain A"/>
    <property type="match status" value="1"/>
</dbReference>
<comment type="caution">
    <text evidence="6">The sequence shown here is derived from an EMBL/GenBank/DDBJ whole genome shotgun (WGS) entry which is preliminary data.</text>
</comment>
<feature type="transmembrane region" description="Helical" evidence="4">
    <location>
        <begin position="271"/>
        <end position="296"/>
    </location>
</feature>
<protein>
    <recommendedName>
        <fullName evidence="5">Glycosyltransferase 2-like domain-containing protein</fullName>
    </recommendedName>
</protein>
<dbReference type="GO" id="GO:0016757">
    <property type="term" value="F:glycosyltransferase activity"/>
    <property type="evidence" value="ECO:0007669"/>
    <property type="project" value="UniProtKB-KW"/>
</dbReference>
<evidence type="ECO:0000256" key="4">
    <source>
        <dbReference type="SAM" id="Phobius"/>
    </source>
</evidence>
<dbReference type="PANTHER" id="PTHR43179">
    <property type="entry name" value="RHAMNOSYLTRANSFERASE WBBL"/>
    <property type="match status" value="1"/>
</dbReference>
<organism evidence="6 7">
    <name type="scientific">Candidatus Magasanikbacteria bacterium RIFOXYC12_FULL_33_11</name>
    <dbReference type="NCBI Taxonomy" id="1798701"/>
    <lineage>
        <taxon>Bacteria</taxon>
        <taxon>Candidatus Magasanikiibacteriota</taxon>
    </lineage>
</organism>
<name>A0A1F6NS66_9BACT</name>
<evidence type="ECO:0000256" key="1">
    <source>
        <dbReference type="ARBA" id="ARBA00006739"/>
    </source>
</evidence>
<evidence type="ECO:0000259" key="5">
    <source>
        <dbReference type="Pfam" id="PF00535"/>
    </source>
</evidence>
<dbReference type="InterPro" id="IPR001173">
    <property type="entry name" value="Glyco_trans_2-like"/>
</dbReference>